<dbReference type="EMBL" id="GGFK01015192">
    <property type="protein sequence ID" value="MBW48513.1"/>
    <property type="molecule type" value="Transcribed_RNA"/>
</dbReference>
<keyword evidence="1" id="KW-0732">Signal</keyword>
<accession>A0A2M4B630</accession>
<feature type="signal peptide" evidence="1">
    <location>
        <begin position="1"/>
        <end position="19"/>
    </location>
</feature>
<evidence type="ECO:0000313" key="2">
    <source>
        <dbReference type="EMBL" id="MBW48513.1"/>
    </source>
</evidence>
<name>A0A2M4B630_9DIPT</name>
<organism evidence="2">
    <name type="scientific">Anopheles triannulatus</name>
    <dbReference type="NCBI Taxonomy" id="58253"/>
    <lineage>
        <taxon>Eukaryota</taxon>
        <taxon>Metazoa</taxon>
        <taxon>Ecdysozoa</taxon>
        <taxon>Arthropoda</taxon>
        <taxon>Hexapoda</taxon>
        <taxon>Insecta</taxon>
        <taxon>Pterygota</taxon>
        <taxon>Neoptera</taxon>
        <taxon>Endopterygota</taxon>
        <taxon>Diptera</taxon>
        <taxon>Nematocera</taxon>
        <taxon>Culicoidea</taxon>
        <taxon>Culicidae</taxon>
        <taxon>Anophelinae</taxon>
        <taxon>Anopheles</taxon>
    </lineage>
</organism>
<sequence>MFRLSVWVCTCVCLFICMAHRHSTIINFHPRKRKFSQAFVNRQDNGFHKLHVIQLRRVEERGREIKGRTSNINQINPFVLLLRKITTPSTRHHPRPNFFMCISSTADISA</sequence>
<evidence type="ECO:0000256" key="1">
    <source>
        <dbReference type="SAM" id="SignalP"/>
    </source>
</evidence>
<reference evidence="2" key="1">
    <citation type="submission" date="2018-01" db="EMBL/GenBank/DDBJ databases">
        <title>An insight into the sialome of Amazonian anophelines.</title>
        <authorList>
            <person name="Ribeiro J.M."/>
            <person name="Scarpassa V."/>
            <person name="Calvo E."/>
        </authorList>
    </citation>
    <scope>NUCLEOTIDE SEQUENCE</scope>
    <source>
        <tissue evidence="2">Salivary glands</tissue>
    </source>
</reference>
<feature type="chain" id="PRO_5014643215" evidence="1">
    <location>
        <begin position="20"/>
        <end position="110"/>
    </location>
</feature>
<protein>
    <submittedName>
        <fullName evidence="2">Putative secreted protein</fullName>
    </submittedName>
</protein>
<dbReference type="AlphaFoldDB" id="A0A2M4B630"/>
<proteinExistence type="predicted"/>